<dbReference type="PANTHER" id="PTHR18964">
    <property type="entry name" value="ROK (REPRESSOR, ORF, KINASE) FAMILY"/>
    <property type="match status" value="1"/>
</dbReference>
<dbReference type="Pfam" id="PF00480">
    <property type="entry name" value="ROK"/>
    <property type="match status" value="1"/>
</dbReference>
<dbReference type="Gene3D" id="3.30.420.40">
    <property type="match status" value="1"/>
</dbReference>
<evidence type="ECO:0000313" key="2">
    <source>
        <dbReference type="EMBL" id="VTR23460.1"/>
    </source>
</evidence>
<accession>A0A4U9TTA2</accession>
<gene>
    <name evidence="2" type="primary">mlc_1</name>
    <name evidence="2" type="ORF">NCTC12965_01761</name>
</gene>
<dbReference type="SUPFAM" id="SSF53067">
    <property type="entry name" value="Actin-like ATPase domain"/>
    <property type="match status" value="1"/>
</dbReference>
<feature type="region of interest" description="Disordered" evidence="1">
    <location>
        <begin position="114"/>
        <end position="146"/>
    </location>
</feature>
<organism evidence="2">
    <name type="scientific">Serratia fonticola</name>
    <dbReference type="NCBI Taxonomy" id="47917"/>
    <lineage>
        <taxon>Bacteria</taxon>
        <taxon>Pseudomonadati</taxon>
        <taxon>Pseudomonadota</taxon>
        <taxon>Gammaproteobacteria</taxon>
        <taxon>Enterobacterales</taxon>
        <taxon>Yersiniaceae</taxon>
        <taxon>Serratia</taxon>
    </lineage>
</organism>
<dbReference type="GO" id="GO:0003677">
    <property type="term" value="F:DNA binding"/>
    <property type="evidence" value="ECO:0007669"/>
    <property type="project" value="TreeGrafter"/>
</dbReference>
<dbReference type="InterPro" id="IPR000600">
    <property type="entry name" value="ROK"/>
</dbReference>
<dbReference type="EMBL" id="CABEEZ010000032">
    <property type="protein sequence ID" value="VTR23460.1"/>
    <property type="molecule type" value="Genomic_DNA"/>
</dbReference>
<dbReference type="PROSITE" id="PS51257">
    <property type="entry name" value="PROKAR_LIPOPROTEIN"/>
    <property type="match status" value="1"/>
</dbReference>
<protein>
    <submittedName>
        <fullName evidence="2">Making large colonies protein</fullName>
    </submittedName>
</protein>
<reference evidence="2" key="1">
    <citation type="submission" date="2019-05" db="EMBL/GenBank/DDBJ databases">
        <authorList>
            <consortium name="Pathogen Informatics"/>
        </authorList>
    </citation>
    <scope>NUCLEOTIDE SEQUENCE [LARGE SCALE GENOMIC DNA]</scope>
    <source>
        <strain evidence="2">NCTC12965</strain>
    </source>
</reference>
<evidence type="ECO:0000256" key="1">
    <source>
        <dbReference type="SAM" id="MobiDB-lite"/>
    </source>
</evidence>
<proteinExistence type="predicted"/>
<dbReference type="InterPro" id="IPR043129">
    <property type="entry name" value="ATPase_NBD"/>
</dbReference>
<dbReference type="PANTHER" id="PTHR18964:SF175">
    <property type="entry name" value="N-ACETYLGLUCOSAMINE REPRESSOR"/>
    <property type="match status" value="1"/>
</dbReference>
<dbReference type="GO" id="GO:0006355">
    <property type="term" value="P:regulation of DNA-templated transcription"/>
    <property type="evidence" value="ECO:0007669"/>
    <property type="project" value="TreeGrafter"/>
</dbReference>
<dbReference type="AlphaFoldDB" id="A0A4U9TTA2"/>
<name>A0A4U9TTA2_SERFO</name>
<sequence length="146" mass="15537">MVIFKSIPSASAATAVTSGCLETVAANAAIEQRVRHLLSQGYPSKMTLDDCSIAAICKAANRGDLLASEVIEHVGRYLGKAVAIAINLFNPQKVVIAGEITEADKVLLPRHPKLHQHPGTEGFPQKPAGGHFRTQSSFSDRCFCPG</sequence>